<feature type="region of interest" description="Disordered" evidence="1">
    <location>
        <begin position="89"/>
        <end position="112"/>
    </location>
</feature>
<dbReference type="Proteomes" id="UP000299102">
    <property type="component" value="Unassembled WGS sequence"/>
</dbReference>
<comment type="caution">
    <text evidence="2">The sequence shown here is derived from an EMBL/GenBank/DDBJ whole genome shotgun (WGS) entry which is preliminary data.</text>
</comment>
<evidence type="ECO:0000256" key="1">
    <source>
        <dbReference type="SAM" id="MobiDB-lite"/>
    </source>
</evidence>
<gene>
    <name evidence="2" type="ORF">EVAR_49907_1</name>
</gene>
<dbReference type="EMBL" id="BGZK01001048">
    <property type="protein sequence ID" value="GBP69655.1"/>
    <property type="molecule type" value="Genomic_DNA"/>
</dbReference>
<evidence type="ECO:0000313" key="3">
    <source>
        <dbReference type="Proteomes" id="UP000299102"/>
    </source>
</evidence>
<organism evidence="2 3">
    <name type="scientific">Eumeta variegata</name>
    <name type="common">Bagworm moth</name>
    <name type="synonym">Eumeta japonica</name>
    <dbReference type="NCBI Taxonomy" id="151549"/>
    <lineage>
        <taxon>Eukaryota</taxon>
        <taxon>Metazoa</taxon>
        <taxon>Ecdysozoa</taxon>
        <taxon>Arthropoda</taxon>
        <taxon>Hexapoda</taxon>
        <taxon>Insecta</taxon>
        <taxon>Pterygota</taxon>
        <taxon>Neoptera</taxon>
        <taxon>Endopterygota</taxon>
        <taxon>Lepidoptera</taxon>
        <taxon>Glossata</taxon>
        <taxon>Ditrysia</taxon>
        <taxon>Tineoidea</taxon>
        <taxon>Psychidae</taxon>
        <taxon>Oiketicinae</taxon>
        <taxon>Eumeta</taxon>
    </lineage>
</organism>
<keyword evidence="3" id="KW-1185">Reference proteome</keyword>
<accession>A0A4C1Y5I5</accession>
<evidence type="ECO:0000313" key="2">
    <source>
        <dbReference type="EMBL" id="GBP69655.1"/>
    </source>
</evidence>
<dbReference type="AlphaFoldDB" id="A0A4C1Y5I5"/>
<proteinExistence type="predicted"/>
<reference evidence="2 3" key="1">
    <citation type="journal article" date="2019" name="Commun. Biol.">
        <title>The bagworm genome reveals a unique fibroin gene that provides high tensile strength.</title>
        <authorList>
            <person name="Kono N."/>
            <person name="Nakamura H."/>
            <person name="Ohtoshi R."/>
            <person name="Tomita M."/>
            <person name="Numata K."/>
            <person name="Arakawa K."/>
        </authorList>
    </citation>
    <scope>NUCLEOTIDE SEQUENCE [LARGE SCALE GENOMIC DNA]</scope>
</reference>
<name>A0A4C1Y5I5_EUMVA</name>
<protein>
    <submittedName>
        <fullName evidence="2">Uncharacterized protein</fullName>
    </submittedName>
</protein>
<sequence>MQNEYKASDTRYLTKGDVTFSCVRPLKKIMSLSIIGFTCVWRAAATARIHITSLCPFYSESKSSDRPDRVQSITLEGIQQSLGLLFSERSPSARGRPPSARRPLGRPPSVDI</sequence>